<accession>A0A1G5MFM1</accession>
<dbReference type="InterPro" id="IPR000485">
    <property type="entry name" value="AsnC-type_HTH_dom"/>
</dbReference>
<evidence type="ECO:0000256" key="2">
    <source>
        <dbReference type="ARBA" id="ARBA00023125"/>
    </source>
</evidence>
<dbReference type="PRINTS" id="PR00033">
    <property type="entry name" value="HTHASNC"/>
</dbReference>
<keyword evidence="6" id="KW-1185">Reference proteome</keyword>
<dbReference type="GO" id="GO:0043565">
    <property type="term" value="F:sequence-specific DNA binding"/>
    <property type="evidence" value="ECO:0007669"/>
    <property type="project" value="InterPro"/>
</dbReference>
<gene>
    <name evidence="5" type="ORF">SAMN03080610_00629</name>
</gene>
<dbReference type="Gene3D" id="1.10.10.10">
    <property type="entry name" value="Winged helix-like DNA-binding domain superfamily/Winged helix DNA-binding domain"/>
    <property type="match status" value="1"/>
</dbReference>
<dbReference type="PROSITE" id="PS50956">
    <property type="entry name" value="HTH_ASNC_2"/>
    <property type="match status" value="1"/>
</dbReference>
<reference evidence="5 6" key="1">
    <citation type="submission" date="2016-10" db="EMBL/GenBank/DDBJ databases">
        <authorList>
            <person name="de Groot N.N."/>
        </authorList>
    </citation>
    <scope>NUCLEOTIDE SEQUENCE [LARGE SCALE GENOMIC DNA]</scope>
    <source>
        <strain evidence="5 6">DSM 2698</strain>
    </source>
</reference>
<dbReference type="InterPro" id="IPR036390">
    <property type="entry name" value="WH_DNA-bd_sf"/>
</dbReference>
<dbReference type="GO" id="GO:0006355">
    <property type="term" value="P:regulation of DNA-templated transcription"/>
    <property type="evidence" value="ECO:0007669"/>
    <property type="project" value="UniProtKB-ARBA"/>
</dbReference>
<dbReference type="SMART" id="SM00344">
    <property type="entry name" value="HTH_ASNC"/>
    <property type="match status" value="1"/>
</dbReference>
<protein>
    <submittedName>
        <fullName evidence="5">Transcriptional regulator, AsnC family</fullName>
    </submittedName>
</protein>
<dbReference type="AlphaFoldDB" id="A0A1G5MFM1"/>
<dbReference type="OrthoDB" id="7856348at2"/>
<dbReference type="InterPro" id="IPR011991">
    <property type="entry name" value="ArsR-like_HTH"/>
</dbReference>
<evidence type="ECO:0000313" key="5">
    <source>
        <dbReference type="EMBL" id="SCZ23946.1"/>
    </source>
</evidence>
<dbReference type="PANTHER" id="PTHR30154">
    <property type="entry name" value="LEUCINE-RESPONSIVE REGULATORY PROTEIN"/>
    <property type="match status" value="1"/>
</dbReference>
<evidence type="ECO:0000313" key="6">
    <source>
        <dbReference type="Proteomes" id="UP000199347"/>
    </source>
</evidence>
<feature type="domain" description="HTH asnC-type" evidence="4">
    <location>
        <begin position="1"/>
        <end position="62"/>
    </location>
</feature>
<dbReference type="SUPFAM" id="SSF46785">
    <property type="entry name" value="Winged helix' DNA-binding domain"/>
    <property type="match status" value="1"/>
</dbReference>
<dbReference type="Pfam" id="PF13412">
    <property type="entry name" value="HTH_24"/>
    <property type="match status" value="1"/>
</dbReference>
<dbReference type="InterPro" id="IPR019888">
    <property type="entry name" value="Tscrpt_reg_AsnC-like"/>
</dbReference>
<dbReference type="Pfam" id="PF01037">
    <property type="entry name" value="AsnC_trans_reg"/>
    <property type="match status" value="1"/>
</dbReference>
<dbReference type="PANTHER" id="PTHR30154:SF34">
    <property type="entry name" value="TRANSCRIPTIONAL REGULATOR AZLB"/>
    <property type="match status" value="1"/>
</dbReference>
<dbReference type="EMBL" id="FMVW01000001">
    <property type="protein sequence ID" value="SCZ23946.1"/>
    <property type="molecule type" value="Genomic_DNA"/>
</dbReference>
<keyword evidence="3" id="KW-0804">Transcription</keyword>
<proteinExistence type="predicted"/>
<dbReference type="STRING" id="1120955.SAMN03080610_00629"/>
<dbReference type="GO" id="GO:0043200">
    <property type="term" value="P:response to amino acid"/>
    <property type="evidence" value="ECO:0007669"/>
    <property type="project" value="TreeGrafter"/>
</dbReference>
<dbReference type="RefSeq" id="WP_092809419.1">
    <property type="nucleotide sequence ID" value="NZ_FMVW01000001.1"/>
</dbReference>
<evidence type="ECO:0000259" key="4">
    <source>
        <dbReference type="PROSITE" id="PS50956"/>
    </source>
</evidence>
<keyword evidence="2" id="KW-0238">DNA-binding</keyword>
<dbReference type="Gene3D" id="3.30.70.920">
    <property type="match status" value="1"/>
</dbReference>
<keyword evidence="1" id="KW-0805">Transcription regulation</keyword>
<dbReference type="InterPro" id="IPR019887">
    <property type="entry name" value="Tscrpt_reg_AsnC/Lrp_C"/>
</dbReference>
<dbReference type="InterPro" id="IPR036388">
    <property type="entry name" value="WH-like_DNA-bd_sf"/>
</dbReference>
<dbReference type="InterPro" id="IPR011008">
    <property type="entry name" value="Dimeric_a/b-barrel"/>
</dbReference>
<evidence type="ECO:0000256" key="3">
    <source>
        <dbReference type="ARBA" id="ARBA00023163"/>
    </source>
</evidence>
<name>A0A1G5MFM1_AFIMA</name>
<dbReference type="Proteomes" id="UP000199347">
    <property type="component" value="Unassembled WGS sequence"/>
</dbReference>
<evidence type="ECO:0000256" key="1">
    <source>
        <dbReference type="ARBA" id="ARBA00023015"/>
    </source>
</evidence>
<dbReference type="CDD" id="cd00090">
    <property type="entry name" value="HTH_ARSR"/>
    <property type="match status" value="1"/>
</dbReference>
<sequence length="152" mass="17069">MDDKDRALLVELQRNARLPIAELADRAGLSTASVQRRLKTLREDGVIKGEVAMLDRQKIGLGVTAVILVDLERDRLDQIDAFKRKARAEPQVLHLYCIAGEMDFVVIAVARDMADYEALTHRLFFADANVRKFRTSIVVSTEKASSEYPILA</sequence>
<organism evidence="5 6">
    <name type="scientific">Afifella marina DSM 2698</name>
    <dbReference type="NCBI Taxonomy" id="1120955"/>
    <lineage>
        <taxon>Bacteria</taxon>
        <taxon>Pseudomonadati</taxon>
        <taxon>Pseudomonadota</taxon>
        <taxon>Alphaproteobacteria</taxon>
        <taxon>Hyphomicrobiales</taxon>
        <taxon>Afifellaceae</taxon>
        <taxon>Afifella</taxon>
    </lineage>
</organism>
<dbReference type="GO" id="GO:0005829">
    <property type="term" value="C:cytosol"/>
    <property type="evidence" value="ECO:0007669"/>
    <property type="project" value="TreeGrafter"/>
</dbReference>
<dbReference type="SUPFAM" id="SSF54909">
    <property type="entry name" value="Dimeric alpha+beta barrel"/>
    <property type="match status" value="1"/>
</dbReference>